<keyword evidence="6" id="KW-1185">Reference proteome</keyword>
<dbReference type="AlphaFoldDB" id="A0A852RNJ0"/>
<evidence type="ECO:0000313" key="5">
    <source>
        <dbReference type="EMBL" id="NYD28202.1"/>
    </source>
</evidence>
<dbReference type="InterPro" id="IPR050109">
    <property type="entry name" value="HTH-type_TetR-like_transc_reg"/>
</dbReference>
<name>A0A852RNJ0_9MICO</name>
<proteinExistence type="predicted"/>
<evidence type="ECO:0000256" key="3">
    <source>
        <dbReference type="SAM" id="MobiDB-lite"/>
    </source>
</evidence>
<reference evidence="5 6" key="1">
    <citation type="submission" date="2020-07" db="EMBL/GenBank/DDBJ databases">
        <title>Sequencing the genomes of 1000 actinobacteria strains.</title>
        <authorList>
            <person name="Klenk H.-P."/>
        </authorList>
    </citation>
    <scope>NUCLEOTIDE SEQUENCE [LARGE SCALE GENOMIC DNA]</scope>
    <source>
        <strain evidence="5 6">DSM 17380</strain>
    </source>
</reference>
<feature type="DNA-binding region" description="H-T-H motif" evidence="2">
    <location>
        <begin position="37"/>
        <end position="56"/>
    </location>
</feature>
<dbReference type="GO" id="GO:0003700">
    <property type="term" value="F:DNA-binding transcription factor activity"/>
    <property type="evidence" value="ECO:0007669"/>
    <property type="project" value="TreeGrafter"/>
</dbReference>
<organism evidence="5 6">
    <name type="scientific">Leucobacter aridicollis</name>
    <dbReference type="NCBI Taxonomy" id="283878"/>
    <lineage>
        <taxon>Bacteria</taxon>
        <taxon>Bacillati</taxon>
        <taxon>Actinomycetota</taxon>
        <taxon>Actinomycetes</taxon>
        <taxon>Micrococcales</taxon>
        <taxon>Microbacteriaceae</taxon>
        <taxon>Leucobacter</taxon>
    </lineage>
</organism>
<dbReference type="EMBL" id="JACCBD010000001">
    <property type="protein sequence ID" value="NYD28202.1"/>
    <property type="molecule type" value="Genomic_DNA"/>
</dbReference>
<dbReference type="RefSeq" id="WP_185987887.1">
    <property type="nucleotide sequence ID" value="NZ_BAAALZ010000006.1"/>
</dbReference>
<feature type="region of interest" description="Disordered" evidence="3">
    <location>
        <begin position="217"/>
        <end position="238"/>
    </location>
</feature>
<evidence type="ECO:0000313" key="6">
    <source>
        <dbReference type="Proteomes" id="UP000586095"/>
    </source>
</evidence>
<dbReference type="PRINTS" id="PR00455">
    <property type="entry name" value="HTHTETR"/>
</dbReference>
<dbReference type="Pfam" id="PF00440">
    <property type="entry name" value="TetR_N"/>
    <property type="match status" value="1"/>
</dbReference>
<dbReference type="Proteomes" id="UP000586095">
    <property type="component" value="Unassembled WGS sequence"/>
</dbReference>
<gene>
    <name evidence="5" type="ORF">BJ960_003005</name>
</gene>
<dbReference type="InterPro" id="IPR009057">
    <property type="entry name" value="Homeodomain-like_sf"/>
</dbReference>
<dbReference type="PROSITE" id="PS50977">
    <property type="entry name" value="HTH_TETR_2"/>
    <property type="match status" value="1"/>
</dbReference>
<accession>A0A852RNJ0</accession>
<evidence type="ECO:0000256" key="1">
    <source>
        <dbReference type="ARBA" id="ARBA00023125"/>
    </source>
</evidence>
<dbReference type="GO" id="GO:0000976">
    <property type="term" value="F:transcription cis-regulatory region binding"/>
    <property type="evidence" value="ECO:0007669"/>
    <property type="project" value="TreeGrafter"/>
</dbReference>
<dbReference type="PANTHER" id="PTHR30055">
    <property type="entry name" value="HTH-TYPE TRANSCRIPTIONAL REGULATOR RUTR"/>
    <property type="match status" value="1"/>
</dbReference>
<dbReference type="Gene3D" id="1.10.357.10">
    <property type="entry name" value="Tetracycline Repressor, domain 2"/>
    <property type="match status" value="1"/>
</dbReference>
<dbReference type="SUPFAM" id="SSF48498">
    <property type="entry name" value="Tetracyclin repressor-like, C-terminal domain"/>
    <property type="match status" value="1"/>
</dbReference>
<dbReference type="InterPro" id="IPR036271">
    <property type="entry name" value="Tet_transcr_reg_TetR-rel_C_sf"/>
</dbReference>
<dbReference type="SUPFAM" id="SSF46689">
    <property type="entry name" value="Homeodomain-like"/>
    <property type="match status" value="1"/>
</dbReference>
<keyword evidence="1 2" id="KW-0238">DNA-binding</keyword>
<dbReference type="PANTHER" id="PTHR30055:SF226">
    <property type="entry name" value="HTH-TYPE TRANSCRIPTIONAL REGULATOR PKSA"/>
    <property type="match status" value="1"/>
</dbReference>
<feature type="domain" description="HTH tetR-type" evidence="4">
    <location>
        <begin position="14"/>
        <end position="74"/>
    </location>
</feature>
<protein>
    <submittedName>
        <fullName evidence="5">AcrR family transcriptional regulator</fullName>
    </submittedName>
</protein>
<sequence length="238" mass="24938">MAYRSTERTEQHRAARSAALIDAGLALVAEGGFSAATIARVAERAGVSTGTVYTYFPEKSALTAAVFERAAGIELEMVRSAVAFGTAARLETPAIQRLDALVRVFGSRALRGRTLAMALLFEAADVGVERERLVFRRAYTDTVAEVLADGVVEGTLPPERIDLLAPAIVGALGEAFIRPLSPAADGRSDVDTVEVLDSLAAACQRLAGFEVASADPLRAGDPAGRAPNTTTALRPPTT</sequence>
<comment type="caution">
    <text evidence="5">The sequence shown here is derived from an EMBL/GenBank/DDBJ whole genome shotgun (WGS) entry which is preliminary data.</text>
</comment>
<evidence type="ECO:0000256" key="2">
    <source>
        <dbReference type="PROSITE-ProRule" id="PRU00335"/>
    </source>
</evidence>
<evidence type="ECO:0000259" key="4">
    <source>
        <dbReference type="PROSITE" id="PS50977"/>
    </source>
</evidence>
<dbReference type="InterPro" id="IPR001647">
    <property type="entry name" value="HTH_TetR"/>
</dbReference>